<reference evidence="1 3" key="2">
    <citation type="journal article" date="2014" name="BMC Genomics">
        <title>An improved genome release (version Mt4.0) for the model legume Medicago truncatula.</title>
        <authorList>
            <person name="Tang H."/>
            <person name="Krishnakumar V."/>
            <person name="Bidwell S."/>
            <person name="Rosen B."/>
            <person name="Chan A."/>
            <person name="Zhou S."/>
            <person name="Gentzbittel L."/>
            <person name="Childs K.L."/>
            <person name="Yandell M."/>
            <person name="Gundlach H."/>
            <person name="Mayer K.F."/>
            <person name="Schwartz D.C."/>
            <person name="Town C.D."/>
        </authorList>
    </citation>
    <scope>GENOME REANNOTATION</scope>
    <source>
        <strain evidence="2 3">cv. Jemalong A17</strain>
    </source>
</reference>
<dbReference type="PaxDb" id="3880-AES77616"/>
<reference evidence="1 3" key="1">
    <citation type="journal article" date="2011" name="Nature">
        <title>The Medicago genome provides insight into the evolution of rhizobial symbioses.</title>
        <authorList>
            <person name="Young N.D."/>
            <person name="Debelle F."/>
            <person name="Oldroyd G.E."/>
            <person name="Geurts R."/>
            <person name="Cannon S.B."/>
            <person name="Udvardi M.K."/>
            <person name="Benedito V.A."/>
            <person name="Mayer K.F."/>
            <person name="Gouzy J."/>
            <person name="Schoof H."/>
            <person name="Van de Peer Y."/>
            <person name="Proost S."/>
            <person name="Cook D.R."/>
            <person name="Meyers B.C."/>
            <person name="Spannagl M."/>
            <person name="Cheung F."/>
            <person name="De Mita S."/>
            <person name="Krishnakumar V."/>
            <person name="Gundlach H."/>
            <person name="Zhou S."/>
            <person name="Mudge J."/>
            <person name="Bharti A.K."/>
            <person name="Murray J.D."/>
            <person name="Naoumkina M.A."/>
            <person name="Rosen B."/>
            <person name="Silverstein K.A."/>
            <person name="Tang H."/>
            <person name="Rombauts S."/>
            <person name="Zhao P.X."/>
            <person name="Zhou P."/>
            <person name="Barbe V."/>
            <person name="Bardou P."/>
            <person name="Bechner M."/>
            <person name="Bellec A."/>
            <person name="Berger A."/>
            <person name="Berges H."/>
            <person name="Bidwell S."/>
            <person name="Bisseling T."/>
            <person name="Choisne N."/>
            <person name="Couloux A."/>
            <person name="Denny R."/>
            <person name="Deshpande S."/>
            <person name="Dai X."/>
            <person name="Doyle J.J."/>
            <person name="Dudez A.M."/>
            <person name="Farmer A.D."/>
            <person name="Fouteau S."/>
            <person name="Franken C."/>
            <person name="Gibelin C."/>
            <person name="Gish J."/>
            <person name="Goldstein S."/>
            <person name="Gonzalez A.J."/>
            <person name="Green P.J."/>
            <person name="Hallab A."/>
            <person name="Hartog M."/>
            <person name="Hua A."/>
            <person name="Humphray S.J."/>
            <person name="Jeong D.H."/>
            <person name="Jing Y."/>
            <person name="Jocker A."/>
            <person name="Kenton S.M."/>
            <person name="Kim D.J."/>
            <person name="Klee K."/>
            <person name="Lai H."/>
            <person name="Lang C."/>
            <person name="Lin S."/>
            <person name="Macmil S.L."/>
            <person name="Magdelenat G."/>
            <person name="Matthews L."/>
            <person name="McCorrison J."/>
            <person name="Monaghan E.L."/>
            <person name="Mun J.H."/>
            <person name="Najar F.Z."/>
            <person name="Nicholson C."/>
            <person name="Noirot C."/>
            <person name="O'Bleness M."/>
            <person name="Paule C.R."/>
            <person name="Poulain J."/>
            <person name="Prion F."/>
            <person name="Qin B."/>
            <person name="Qu C."/>
            <person name="Retzel E.F."/>
            <person name="Riddle C."/>
            <person name="Sallet E."/>
            <person name="Samain S."/>
            <person name="Samson N."/>
            <person name="Sanders I."/>
            <person name="Saurat O."/>
            <person name="Scarpelli C."/>
            <person name="Schiex T."/>
            <person name="Segurens B."/>
            <person name="Severin A.J."/>
            <person name="Sherrier D.J."/>
            <person name="Shi R."/>
            <person name="Sims S."/>
            <person name="Singer S.R."/>
            <person name="Sinharoy S."/>
            <person name="Sterck L."/>
            <person name="Viollet A."/>
            <person name="Wang B.B."/>
            <person name="Wang K."/>
            <person name="Wang M."/>
            <person name="Wang X."/>
            <person name="Warfsmann J."/>
            <person name="Weissenbach J."/>
            <person name="White D.D."/>
            <person name="White J.D."/>
            <person name="Wiley G.B."/>
            <person name="Wincker P."/>
            <person name="Xing Y."/>
            <person name="Yang L."/>
            <person name="Yao Z."/>
            <person name="Ying F."/>
            <person name="Zhai J."/>
            <person name="Zhou L."/>
            <person name="Zuber A."/>
            <person name="Denarie J."/>
            <person name="Dixon R.A."/>
            <person name="May G.D."/>
            <person name="Schwartz D.C."/>
            <person name="Rogers J."/>
            <person name="Quetier F."/>
            <person name="Town C.D."/>
            <person name="Roe B.A."/>
        </authorList>
    </citation>
    <scope>NUCLEOTIDE SEQUENCE [LARGE SCALE GENOMIC DNA]</scope>
    <source>
        <strain evidence="1">A17</strain>
        <strain evidence="2 3">cv. Jemalong A17</strain>
    </source>
</reference>
<keyword evidence="3" id="KW-1185">Reference proteome</keyword>
<dbReference type="EMBL" id="CM001223">
    <property type="protein sequence ID" value="AES77616.1"/>
    <property type="molecule type" value="Genomic_DNA"/>
</dbReference>
<reference evidence="2" key="3">
    <citation type="submission" date="2015-04" db="UniProtKB">
        <authorList>
            <consortium name="EnsemblPlants"/>
        </authorList>
    </citation>
    <scope>IDENTIFICATION</scope>
    <source>
        <strain evidence="2">cv. Jemalong A17</strain>
    </source>
</reference>
<sequence length="86" mass="9687">MPMSVSQLPAYASFWKGPGLSILTQCLYLPWRGLFYMRLLCSVEDRTMRNVCFLTSHSSIAEQLQSDILEATALFGKAINALCMHI</sequence>
<name>G7L566_MEDTR</name>
<gene>
    <name evidence="1" type="ordered locus">MTR_7g012900</name>
</gene>
<proteinExistence type="predicted"/>
<dbReference type="EnsemblPlants" id="AES77616">
    <property type="protein sequence ID" value="AES77616"/>
    <property type="gene ID" value="MTR_7g012900"/>
</dbReference>
<dbReference type="Proteomes" id="UP000002051">
    <property type="component" value="Unassembled WGS sequence"/>
</dbReference>
<accession>G7L566</accession>
<evidence type="ECO:0000313" key="2">
    <source>
        <dbReference type="EnsemblPlants" id="AES77616"/>
    </source>
</evidence>
<dbReference type="HOGENOM" id="CLU_2501372_0_0_1"/>
<organism evidence="1 3">
    <name type="scientific">Medicago truncatula</name>
    <name type="common">Barrel medic</name>
    <name type="synonym">Medicago tribuloides</name>
    <dbReference type="NCBI Taxonomy" id="3880"/>
    <lineage>
        <taxon>Eukaryota</taxon>
        <taxon>Viridiplantae</taxon>
        <taxon>Streptophyta</taxon>
        <taxon>Embryophyta</taxon>
        <taxon>Tracheophyta</taxon>
        <taxon>Spermatophyta</taxon>
        <taxon>Magnoliopsida</taxon>
        <taxon>eudicotyledons</taxon>
        <taxon>Gunneridae</taxon>
        <taxon>Pentapetalae</taxon>
        <taxon>rosids</taxon>
        <taxon>fabids</taxon>
        <taxon>Fabales</taxon>
        <taxon>Fabaceae</taxon>
        <taxon>Papilionoideae</taxon>
        <taxon>50 kb inversion clade</taxon>
        <taxon>NPAAA clade</taxon>
        <taxon>Hologalegina</taxon>
        <taxon>IRL clade</taxon>
        <taxon>Trifolieae</taxon>
        <taxon>Medicago</taxon>
    </lineage>
</organism>
<evidence type="ECO:0000313" key="3">
    <source>
        <dbReference type="Proteomes" id="UP000002051"/>
    </source>
</evidence>
<evidence type="ECO:0000313" key="1">
    <source>
        <dbReference type="EMBL" id="AES77616.1"/>
    </source>
</evidence>
<dbReference type="AlphaFoldDB" id="G7L566"/>
<protein>
    <submittedName>
        <fullName evidence="1 2">Uncharacterized protein</fullName>
    </submittedName>
</protein>